<dbReference type="EMBL" id="JACAZF010000011">
    <property type="protein sequence ID" value="KAF7292567.1"/>
    <property type="molecule type" value="Genomic_DNA"/>
</dbReference>
<dbReference type="InterPro" id="IPR018499">
    <property type="entry name" value="Tetraspanin/Peripherin"/>
</dbReference>
<protein>
    <recommendedName>
        <fullName evidence="9">Tetraspanin Tsp2</fullName>
    </recommendedName>
</protein>
<dbReference type="RefSeq" id="XP_037214995.1">
    <property type="nucleotide sequence ID" value="XM_037368069.1"/>
</dbReference>
<feature type="transmembrane region" description="Helical" evidence="6">
    <location>
        <begin position="297"/>
        <end position="316"/>
    </location>
</feature>
<gene>
    <name evidence="7" type="ORF">MIND_01154000</name>
</gene>
<dbReference type="OrthoDB" id="2156690at2759"/>
<keyword evidence="8" id="KW-1185">Reference proteome</keyword>
<feature type="compositionally biased region" description="Pro residues" evidence="5">
    <location>
        <begin position="1"/>
        <end position="11"/>
    </location>
</feature>
<reference evidence="7" key="1">
    <citation type="submission" date="2020-05" db="EMBL/GenBank/DDBJ databases">
        <title>Mycena genomes resolve the evolution of fungal bioluminescence.</title>
        <authorList>
            <person name="Tsai I.J."/>
        </authorList>
    </citation>
    <scope>NUCLEOTIDE SEQUENCE</scope>
    <source>
        <strain evidence="7">171206Taipei</strain>
    </source>
</reference>
<keyword evidence="4 6" id="KW-0472">Membrane</keyword>
<evidence type="ECO:0000256" key="6">
    <source>
        <dbReference type="SAM" id="Phobius"/>
    </source>
</evidence>
<feature type="compositionally biased region" description="Polar residues" evidence="5">
    <location>
        <begin position="18"/>
        <end position="32"/>
    </location>
</feature>
<evidence type="ECO:0000256" key="5">
    <source>
        <dbReference type="SAM" id="MobiDB-lite"/>
    </source>
</evidence>
<dbReference type="Proteomes" id="UP000636479">
    <property type="component" value="Unassembled WGS sequence"/>
</dbReference>
<sequence length="528" mass="57319">MSGTGTPPPPSSYHMHHTQQYSRDLSGSTSTMPLIANPASSSSLSSPSPPSSPPLTAAYRPTPTRFSTDTTLTNPVATPITTPGPLSWVAPEDFDALEAPIRPFSDSHHARARTPSSLSFAEAVTGRHSRAPSALDAGDRMSLSINYVPNKFSDVLISGARRRRRGPNREGRIKEPVMARGGGVDAFRRGEARVADDRDDLRPPEGRRGWLDRSDPESRWTRFKWVLFVFNAVYTLLAMGALLVCILVWLDIFDRADVLRVANHTPLVFSTLAAAVALLTSVFGWAGVMLNNRSFLAIYNVLLWLSFALLLVPGYLTYKFSALNLEGKLNFQWSESFDITARRRVQNALHCCGYFSPFVEASISSTCYARSLLPGCKAPYFRFERHALRSWYIAVFTSAGFTVLTIVAGLLCSNHVTYRFGKGMMPKAYRLDDTAMGVIMDAYAAQLADEYGVDAAARALAQVPAYASRPHSRAASTVDLADVPMREMSAAASASASTPTLALSAASGSVRGTARYGTIAGTVPETAI</sequence>
<proteinExistence type="predicted"/>
<organism evidence="7 8">
    <name type="scientific">Mycena indigotica</name>
    <dbReference type="NCBI Taxonomy" id="2126181"/>
    <lineage>
        <taxon>Eukaryota</taxon>
        <taxon>Fungi</taxon>
        <taxon>Dikarya</taxon>
        <taxon>Basidiomycota</taxon>
        <taxon>Agaricomycotina</taxon>
        <taxon>Agaricomycetes</taxon>
        <taxon>Agaricomycetidae</taxon>
        <taxon>Agaricales</taxon>
        <taxon>Marasmiineae</taxon>
        <taxon>Mycenaceae</taxon>
        <taxon>Mycena</taxon>
    </lineage>
</organism>
<feature type="transmembrane region" description="Helical" evidence="6">
    <location>
        <begin position="225"/>
        <end position="249"/>
    </location>
</feature>
<dbReference type="AlphaFoldDB" id="A0A8H6S525"/>
<dbReference type="Pfam" id="PF00335">
    <property type="entry name" value="Tetraspanin"/>
    <property type="match status" value="1"/>
</dbReference>
<evidence type="ECO:0000256" key="3">
    <source>
        <dbReference type="ARBA" id="ARBA00022989"/>
    </source>
</evidence>
<evidence type="ECO:0000313" key="8">
    <source>
        <dbReference type="Proteomes" id="UP000636479"/>
    </source>
</evidence>
<feature type="transmembrane region" description="Helical" evidence="6">
    <location>
        <begin position="391"/>
        <end position="412"/>
    </location>
</feature>
<evidence type="ECO:0000256" key="4">
    <source>
        <dbReference type="ARBA" id="ARBA00023136"/>
    </source>
</evidence>
<feature type="compositionally biased region" description="Polar residues" evidence="5">
    <location>
        <begin position="64"/>
        <end position="79"/>
    </location>
</feature>
<evidence type="ECO:0008006" key="9">
    <source>
        <dbReference type="Google" id="ProtNLM"/>
    </source>
</evidence>
<dbReference type="GO" id="GO:0016020">
    <property type="term" value="C:membrane"/>
    <property type="evidence" value="ECO:0007669"/>
    <property type="project" value="UniProtKB-SubCell"/>
</dbReference>
<evidence type="ECO:0000313" key="7">
    <source>
        <dbReference type="EMBL" id="KAF7292567.1"/>
    </source>
</evidence>
<feature type="transmembrane region" description="Helical" evidence="6">
    <location>
        <begin position="269"/>
        <end position="290"/>
    </location>
</feature>
<keyword evidence="3 6" id="KW-1133">Transmembrane helix</keyword>
<comment type="subcellular location">
    <subcellularLocation>
        <location evidence="1">Membrane</location>
        <topology evidence="1">Multi-pass membrane protein</topology>
    </subcellularLocation>
</comment>
<comment type="caution">
    <text evidence="7">The sequence shown here is derived from an EMBL/GenBank/DDBJ whole genome shotgun (WGS) entry which is preliminary data.</text>
</comment>
<evidence type="ECO:0000256" key="2">
    <source>
        <dbReference type="ARBA" id="ARBA00022692"/>
    </source>
</evidence>
<evidence type="ECO:0000256" key="1">
    <source>
        <dbReference type="ARBA" id="ARBA00004141"/>
    </source>
</evidence>
<keyword evidence="2 6" id="KW-0812">Transmembrane</keyword>
<dbReference type="GeneID" id="59350585"/>
<feature type="region of interest" description="Disordered" evidence="5">
    <location>
        <begin position="1"/>
        <end position="79"/>
    </location>
</feature>
<accession>A0A8H6S525</accession>
<name>A0A8H6S525_9AGAR</name>